<dbReference type="GeneID" id="130498652"/>
<dbReference type="OrthoDB" id="1111660at2759"/>
<accession>A0A9W3C9H3</accession>
<evidence type="ECO:0000259" key="1">
    <source>
        <dbReference type="Pfam" id="PF13963"/>
    </source>
</evidence>
<dbReference type="Pfam" id="PF13963">
    <property type="entry name" value="Transpos_assoc"/>
    <property type="match status" value="1"/>
</dbReference>
<keyword evidence="2" id="KW-1185">Reference proteome</keyword>
<protein>
    <submittedName>
        <fullName evidence="3">Uncharacterized protein LOC130498652</fullName>
    </submittedName>
</protein>
<feature type="domain" description="Transposase-associated" evidence="1">
    <location>
        <begin position="11"/>
        <end position="92"/>
    </location>
</feature>
<dbReference type="InterPro" id="IPR029480">
    <property type="entry name" value="Transpos_assoc"/>
</dbReference>
<dbReference type="Proteomes" id="UP000504610">
    <property type="component" value="Chromosome 8"/>
</dbReference>
<evidence type="ECO:0000313" key="3">
    <source>
        <dbReference type="RefSeq" id="XP_056848170.1"/>
    </source>
</evidence>
<dbReference type="PANTHER" id="PTHR10775:SF188">
    <property type="entry name" value="TRANSPOSASE-ASSOCIATED DOMAIN-CONTAINING PROTEIN"/>
    <property type="match status" value="1"/>
</dbReference>
<name>A0A9W3C9H3_RAPSA</name>
<dbReference type="RefSeq" id="XP_056848170.1">
    <property type="nucleotide sequence ID" value="XM_056992190.1"/>
</dbReference>
<dbReference type="PANTHER" id="PTHR10775">
    <property type="entry name" value="OS08G0208400 PROTEIN"/>
    <property type="match status" value="1"/>
</dbReference>
<evidence type="ECO:0000313" key="2">
    <source>
        <dbReference type="Proteomes" id="UP000504610"/>
    </source>
</evidence>
<reference evidence="2" key="1">
    <citation type="journal article" date="2019" name="Database">
        <title>The radish genome database (RadishGD): an integrated information resource for radish genomics.</title>
        <authorList>
            <person name="Yu H.J."/>
            <person name="Baek S."/>
            <person name="Lee Y.J."/>
            <person name="Cho A."/>
            <person name="Mun J.H."/>
        </authorList>
    </citation>
    <scope>NUCLEOTIDE SEQUENCE [LARGE SCALE GENOMIC DNA]</scope>
    <source>
        <strain evidence="2">cv. WK10039</strain>
    </source>
</reference>
<dbReference type="KEGG" id="rsz:130498652"/>
<proteinExistence type="predicted"/>
<organism evidence="2 3">
    <name type="scientific">Raphanus sativus</name>
    <name type="common">Radish</name>
    <name type="synonym">Raphanus raphanistrum var. sativus</name>
    <dbReference type="NCBI Taxonomy" id="3726"/>
    <lineage>
        <taxon>Eukaryota</taxon>
        <taxon>Viridiplantae</taxon>
        <taxon>Streptophyta</taxon>
        <taxon>Embryophyta</taxon>
        <taxon>Tracheophyta</taxon>
        <taxon>Spermatophyta</taxon>
        <taxon>Magnoliopsida</taxon>
        <taxon>eudicotyledons</taxon>
        <taxon>Gunneridae</taxon>
        <taxon>Pentapetalae</taxon>
        <taxon>rosids</taxon>
        <taxon>malvids</taxon>
        <taxon>Brassicales</taxon>
        <taxon>Brassicaceae</taxon>
        <taxon>Brassiceae</taxon>
        <taxon>Raphanus</taxon>
    </lineage>
</organism>
<dbReference type="AlphaFoldDB" id="A0A9W3C9H3"/>
<gene>
    <name evidence="3" type="primary">LOC130498652</name>
</gene>
<sequence length="302" mass="35092">MSGNFNYSNFREWMYKRIDEEIGNFSAEFTSGVEQFMTFANSQPLAQCNGGKFFCPCHGCRNEKFLSGQKIWKHIYSRGFMPDYYVWYKYGEEIDMSLGTSSVDPTHLSGSGEVGNEDRYVDMVNDAFRDNVSFDDYQKDDICQNVVEPVHNHSKTFYDLLEGAKNPLYDGCREGHSQLSLAARVLQNKADYNLSEKCVDSVCQMLTDYLTEGNMATESHYETEKLMRNLGLPFHTIDVCMIFWKEDERWDKCQFCGAERWKPKDKGRRTKVPYSRMWYLPIADRLKNVSEQEDCSGNEMAC</sequence>
<reference evidence="3" key="2">
    <citation type="submission" date="2025-08" db="UniProtKB">
        <authorList>
            <consortium name="RefSeq"/>
        </authorList>
    </citation>
    <scope>IDENTIFICATION</scope>
    <source>
        <tissue evidence="3">Leaf</tissue>
    </source>
</reference>